<dbReference type="AlphaFoldDB" id="A0A6G1C8A6"/>
<protein>
    <submittedName>
        <fullName evidence="1">Uncharacterized protein</fullName>
    </submittedName>
</protein>
<keyword evidence="2" id="KW-1185">Reference proteome</keyword>
<accession>A0A6G1C8A6</accession>
<evidence type="ECO:0000313" key="2">
    <source>
        <dbReference type="Proteomes" id="UP000479710"/>
    </source>
</evidence>
<gene>
    <name evidence="1" type="ORF">E2562_021890</name>
</gene>
<comment type="caution">
    <text evidence="1">The sequence shown here is derived from an EMBL/GenBank/DDBJ whole genome shotgun (WGS) entry which is preliminary data.</text>
</comment>
<organism evidence="1 2">
    <name type="scientific">Oryza meyeriana var. granulata</name>
    <dbReference type="NCBI Taxonomy" id="110450"/>
    <lineage>
        <taxon>Eukaryota</taxon>
        <taxon>Viridiplantae</taxon>
        <taxon>Streptophyta</taxon>
        <taxon>Embryophyta</taxon>
        <taxon>Tracheophyta</taxon>
        <taxon>Spermatophyta</taxon>
        <taxon>Magnoliopsida</taxon>
        <taxon>Liliopsida</taxon>
        <taxon>Poales</taxon>
        <taxon>Poaceae</taxon>
        <taxon>BOP clade</taxon>
        <taxon>Oryzoideae</taxon>
        <taxon>Oryzeae</taxon>
        <taxon>Oryzinae</taxon>
        <taxon>Oryza</taxon>
        <taxon>Oryza meyeriana</taxon>
    </lineage>
</organism>
<reference evidence="1 2" key="1">
    <citation type="submission" date="2019-11" db="EMBL/GenBank/DDBJ databases">
        <title>Whole genome sequence of Oryza granulata.</title>
        <authorList>
            <person name="Li W."/>
        </authorList>
    </citation>
    <scope>NUCLEOTIDE SEQUENCE [LARGE SCALE GENOMIC DNA]</scope>
    <source>
        <strain evidence="2">cv. Menghai</strain>
        <tissue evidence="1">Leaf</tissue>
    </source>
</reference>
<proteinExistence type="predicted"/>
<dbReference type="EMBL" id="SPHZ02000010">
    <property type="protein sequence ID" value="KAF0896356.1"/>
    <property type="molecule type" value="Genomic_DNA"/>
</dbReference>
<evidence type="ECO:0000313" key="1">
    <source>
        <dbReference type="EMBL" id="KAF0896356.1"/>
    </source>
</evidence>
<dbReference type="Proteomes" id="UP000479710">
    <property type="component" value="Unassembled WGS sequence"/>
</dbReference>
<name>A0A6G1C8A6_9ORYZ</name>
<sequence>MAVAITSSLASRLSPRLTSLLDSCHRHSPRPNAMDAKLRDAAVAHEGEVTVGAMDAKKLRDVVAQEVEIAKVAESREKLCDVGAMDAEVAPKDDVMTSGIVEHLVHEVNTAGAMEVEQLAQVCNR</sequence>